<evidence type="ECO:0000313" key="2">
    <source>
        <dbReference type="EMBL" id="TMW68169.1"/>
    </source>
</evidence>
<gene>
    <name evidence="2" type="ORF">Poli38472_007841</name>
</gene>
<proteinExistence type="predicted"/>
<dbReference type="OrthoDB" id="5985073at2759"/>
<protein>
    <submittedName>
        <fullName evidence="2">Uncharacterized protein</fullName>
    </submittedName>
</protein>
<dbReference type="InterPro" id="IPR029058">
    <property type="entry name" value="AB_hydrolase_fold"/>
</dbReference>
<sequence length="338" mass="35917">MTLTLLKAIFLGLVAFLATTEGGLTSTVYKNFALSNGKTFNYYISYNATIPASSYKHLVLVVHGQPRDVRSTMAGPIETRFAAEKTTGALIVGPLFQVAADANANCNADSRPIPPATANDATWTCSSWMQGRESTNNGPSSFVALNNLLSKLKQDFPSLSTASLVGFSAGGQFMQRYIAFSKIPSGVTAKFLVASPSSYLYFDSVRPSPVGKDWSACTTNDACSFSFATPTNCATSNQWKYGLDARPASVAGEAATLRSNYVSANIIYVAGSQDTGSADDGCAAVVQGSGRLQRALAYAAYDRKYLATSKNRKVVTPDCGHDVYCVTKSTSVSQVYLA</sequence>
<reference evidence="2" key="1">
    <citation type="submission" date="2019-03" db="EMBL/GenBank/DDBJ databases">
        <title>Long read genome sequence of the mycoparasitic Pythium oligandrum ATCC 38472 isolated from sugarbeet rhizosphere.</title>
        <authorList>
            <person name="Gaulin E."/>
        </authorList>
    </citation>
    <scope>NUCLEOTIDE SEQUENCE</scope>
    <source>
        <strain evidence="2">ATCC 38472_TT</strain>
    </source>
</reference>
<organism evidence="2 3">
    <name type="scientific">Pythium oligandrum</name>
    <name type="common">Mycoparasitic fungus</name>
    <dbReference type="NCBI Taxonomy" id="41045"/>
    <lineage>
        <taxon>Eukaryota</taxon>
        <taxon>Sar</taxon>
        <taxon>Stramenopiles</taxon>
        <taxon>Oomycota</taxon>
        <taxon>Peronosporomycetes</taxon>
        <taxon>Pythiales</taxon>
        <taxon>Pythiaceae</taxon>
        <taxon>Pythium</taxon>
    </lineage>
</organism>
<dbReference type="Proteomes" id="UP000794436">
    <property type="component" value="Unassembled WGS sequence"/>
</dbReference>
<dbReference type="Gene3D" id="3.40.50.1820">
    <property type="entry name" value="alpha/beta hydrolase"/>
    <property type="match status" value="1"/>
</dbReference>
<evidence type="ECO:0000313" key="3">
    <source>
        <dbReference type="Proteomes" id="UP000794436"/>
    </source>
</evidence>
<dbReference type="SUPFAM" id="SSF53474">
    <property type="entry name" value="alpha/beta-Hydrolases"/>
    <property type="match status" value="1"/>
</dbReference>
<dbReference type="PANTHER" id="PTHR35560">
    <property type="entry name" value="BLL0132 PROTEIN"/>
    <property type="match status" value="1"/>
</dbReference>
<dbReference type="EMBL" id="SPLM01000003">
    <property type="protein sequence ID" value="TMW68169.1"/>
    <property type="molecule type" value="Genomic_DNA"/>
</dbReference>
<keyword evidence="1" id="KW-0732">Signal</keyword>
<evidence type="ECO:0000256" key="1">
    <source>
        <dbReference type="SAM" id="SignalP"/>
    </source>
</evidence>
<keyword evidence="3" id="KW-1185">Reference proteome</keyword>
<dbReference type="AlphaFoldDB" id="A0A8K1CRB6"/>
<accession>A0A8K1CRB6</accession>
<feature type="signal peptide" evidence="1">
    <location>
        <begin position="1"/>
        <end position="22"/>
    </location>
</feature>
<feature type="chain" id="PRO_5035421091" evidence="1">
    <location>
        <begin position="23"/>
        <end position="338"/>
    </location>
</feature>
<dbReference type="PANTHER" id="PTHR35560:SF3">
    <property type="entry name" value="PEPTIDASE S9 PROLYL OLIGOPEPTIDASE CATALYTIC DOMAIN-CONTAINING PROTEIN"/>
    <property type="match status" value="1"/>
</dbReference>
<name>A0A8K1CRB6_PYTOL</name>
<comment type="caution">
    <text evidence="2">The sequence shown here is derived from an EMBL/GenBank/DDBJ whole genome shotgun (WGS) entry which is preliminary data.</text>
</comment>